<feature type="non-terminal residue" evidence="2">
    <location>
        <position position="1"/>
    </location>
</feature>
<dbReference type="GO" id="GO:0004066">
    <property type="term" value="F:asparagine synthase (glutamine-hydrolyzing) activity"/>
    <property type="evidence" value="ECO:0007669"/>
    <property type="project" value="InterPro"/>
</dbReference>
<dbReference type="Pfam" id="PF00733">
    <property type="entry name" value="Asn_synthase"/>
    <property type="match status" value="1"/>
</dbReference>
<dbReference type="AlphaFoldDB" id="X0XWK9"/>
<comment type="caution">
    <text evidence="2">The sequence shown here is derived from an EMBL/GenBank/DDBJ whole genome shotgun (WGS) entry which is preliminary data.</text>
</comment>
<name>X0XWK9_9ZZZZ</name>
<dbReference type="GO" id="GO:0006529">
    <property type="term" value="P:asparagine biosynthetic process"/>
    <property type="evidence" value="ECO:0007669"/>
    <property type="project" value="InterPro"/>
</dbReference>
<reference evidence="2" key="1">
    <citation type="journal article" date="2014" name="Front. Microbiol.">
        <title>High frequency of phylogenetically diverse reductive dehalogenase-homologous genes in deep subseafloor sedimentary metagenomes.</title>
        <authorList>
            <person name="Kawai M."/>
            <person name="Futagami T."/>
            <person name="Toyoda A."/>
            <person name="Takaki Y."/>
            <person name="Nishi S."/>
            <person name="Hori S."/>
            <person name="Arai W."/>
            <person name="Tsubouchi T."/>
            <person name="Morono Y."/>
            <person name="Uchiyama I."/>
            <person name="Ito T."/>
            <person name="Fujiyama A."/>
            <person name="Inagaki F."/>
            <person name="Takami H."/>
        </authorList>
    </citation>
    <scope>NUCLEOTIDE SEQUENCE</scope>
    <source>
        <strain evidence="2">Expedition CK06-06</strain>
    </source>
</reference>
<dbReference type="InterPro" id="IPR001962">
    <property type="entry name" value="Asn_synthase"/>
</dbReference>
<evidence type="ECO:0000313" key="2">
    <source>
        <dbReference type="EMBL" id="GAG47759.1"/>
    </source>
</evidence>
<dbReference type="CDD" id="cd01991">
    <property type="entry name" value="Asn_synthase_B_C"/>
    <property type="match status" value="1"/>
</dbReference>
<dbReference type="EMBL" id="BARS01055654">
    <property type="protein sequence ID" value="GAG47759.1"/>
    <property type="molecule type" value="Genomic_DNA"/>
</dbReference>
<accession>X0XWK9</accession>
<feature type="domain" description="Asparagine synthetase" evidence="1">
    <location>
        <begin position="2"/>
        <end position="149"/>
    </location>
</feature>
<dbReference type="SUPFAM" id="SSF52402">
    <property type="entry name" value="Adenine nucleotide alpha hydrolases-like"/>
    <property type="match status" value="1"/>
</dbReference>
<protein>
    <recommendedName>
        <fullName evidence="1">Asparagine synthetase domain-containing protein</fullName>
    </recommendedName>
</protein>
<dbReference type="PANTHER" id="PTHR43284">
    <property type="entry name" value="ASPARAGINE SYNTHETASE (GLUTAMINE-HYDROLYZING)"/>
    <property type="match status" value="1"/>
</dbReference>
<dbReference type="InterPro" id="IPR014729">
    <property type="entry name" value="Rossmann-like_a/b/a_fold"/>
</dbReference>
<dbReference type="InterPro" id="IPR051786">
    <property type="entry name" value="ASN_synthetase/amidase"/>
</dbReference>
<dbReference type="PANTHER" id="PTHR43284:SF1">
    <property type="entry name" value="ASPARAGINE SYNTHETASE"/>
    <property type="match status" value="1"/>
</dbReference>
<organism evidence="2">
    <name type="scientific">marine sediment metagenome</name>
    <dbReference type="NCBI Taxonomy" id="412755"/>
    <lineage>
        <taxon>unclassified sequences</taxon>
        <taxon>metagenomes</taxon>
        <taxon>ecological metagenomes</taxon>
    </lineage>
</organism>
<dbReference type="Gene3D" id="3.40.50.620">
    <property type="entry name" value="HUPs"/>
    <property type="match status" value="1"/>
</dbReference>
<gene>
    <name evidence="2" type="ORF">S01H1_82131</name>
</gene>
<evidence type="ECO:0000259" key="1">
    <source>
        <dbReference type="Pfam" id="PF00733"/>
    </source>
</evidence>
<dbReference type="GO" id="GO:0005829">
    <property type="term" value="C:cytosol"/>
    <property type="evidence" value="ECO:0007669"/>
    <property type="project" value="TreeGrafter"/>
</dbReference>
<proteinExistence type="predicted"/>
<sequence length="187" mass="21329">RAQAIEMDTFLSSYLLCSQGDRVAMSHSVEVRYPFLDPEVVDFCCRLPRRLKLRGLRDKVILRTLASRHLPRDIWERPKQPYRAPMTRALFGGRTSDYVDELLSPGCLEKFGLVETRATGRLIEKARAKEGQMSGEREEMAVVGILTLQLLAHLYLERFAERATECRAALDQVEATVLEDQLCDATQ</sequence>